<sequence length="102" mass="11247">MIDPSGCNLRSAPKSIEDVFVAAGKNHVVAYENISHLTAPMQNALAILSTGGGFAKRQLFTDADEHVINVRRPWLVNGISLWQFDGADGGWAQCPRKRTQRR</sequence>
<name>A0A4R2N479_9BURK</name>
<dbReference type="EMBL" id="SLXH01000026">
    <property type="protein sequence ID" value="TCP15073.1"/>
    <property type="molecule type" value="Genomic_DNA"/>
</dbReference>
<evidence type="ECO:0000313" key="1">
    <source>
        <dbReference type="EMBL" id="TCP15073.1"/>
    </source>
</evidence>
<gene>
    <name evidence="1" type="ORF">EV674_12671</name>
</gene>
<comment type="caution">
    <text evidence="1">The sequence shown here is derived from an EMBL/GenBank/DDBJ whole genome shotgun (WGS) entry which is preliminary data.</text>
</comment>
<proteinExistence type="predicted"/>
<evidence type="ECO:0000313" key="2">
    <source>
        <dbReference type="Proteomes" id="UP000295182"/>
    </source>
</evidence>
<dbReference type="Proteomes" id="UP000295182">
    <property type="component" value="Unassembled WGS sequence"/>
</dbReference>
<dbReference type="AlphaFoldDB" id="A0A4R2N479"/>
<organism evidence="1 2">
    <name type="scientific">Simplicispira metamorpha</name>
    <dbReference type="NCBI Taxonomy" id="80881"/>
    <lineage>
        <taxon>Bacteria</taxon>
        <taxon>Pseudomonadati</taxon>
        <taxon>Pseudomonadota</taxon>
        <taxon>Betaproteobacteria</taxon>
        <taxon>Burkholderiales</taxon>
        <taxon>Comamonadaceae</taxon>
        <taxon>Simplicispira</taxon>
    </lineage>
</organism>
<dbReference type="OrthoDB" id="784829at2"/>
<reference evidence="1 2" key="1">
    <citation type="submission" date="2019-03" db="EMBL/GenBank/DDBJ databases">
        <title>Genomic Encyclopedia of Type Strains, Phase IV (KMG-IV): sequencing the most valuable type-strain genomes for metagenomic binning, comparative biology and taxonomic classification.</title>
        <authorList>
            <person name="Goeker M."/>
        </authorList>
    </citation>
    <scope>NUCLEOTIDE SEQUENCE [LARGE SCALE GENOMIC DNA]</scope>
    <source>
        <strain evidence="1 2">DSM 1837</strain>
    </source>
</reference>
<accession>A0A4R2N479</accession>
<dbReference type="RefSeq" id="WP_119014902.1">
    <property type="nucleotide sequence ID" value="NZ_QXNC01000066.1"/>
</dbReference>
<protein>
    <submittedName>
        <fullName evidence="1">Uncharacterized protein</fullName>
    </submittedName>
</protein>
<keyword evidence="2" id="KW-1185">Reference proteome</keyword>